<evidence type="ECO:0000256" key="5">
    <source>
        <dbReference type="ARBA" id="ARBA00022989"/>
    </source>
</evidence>
<keyword evidence="6 7" id="KW-0472">Membrane</keyword>
<accession>A0A1I3BHC2</accession>
<dbReference type="AlphaFoldDB" id="A0A1I3BHC2"/>
<evidence type="ECO:0000256" key="1">
    <source>
        <dbReference type="ARBA" id="ARBA00004651"/>
    </source>
</evidence>
<feature type="transmembrane region" description="Helical" evidence="7">
    <location>
        <begin position="179"/>
        <end position="199"/>
    </location>
</feature>
<comment type="subcellular location">
    <subcellularLocation>
        <location evidence="1 7">Cell membrane</location>
        <topology evidence="1 7">Multi-pass membrane protein</topology>
    </subcellularLocation>
</comment>
<keyword evidence="5 7" id="KW-1133">Transmembrane helix</keyword>
<dbReference type="STRING" id="1114924.SAMN05216258_10159"/>
<dbReference type="InterPro" id="IPR002771">
    <property type="entry name" value="Multi_antbiot-R_MarC"/>
</dbReference>
<protein>
    <recommendedName>
        <fullName evidence="7">UPF0056 membrane protein</fullName>
    </recommendedName>
</protein>
<proteinExistence type="inferred from homology"/>
<feature type="transmembrane region" description="Helical" evidence="7">
    <location>
        <begin position="149"/>
        <end position="167"/>
    </location>
</feature>
<evidence type="ECO:0000256" key="7">
    <source>
        <dbReference type="RuleBase" id="RU362048"/>
    </source>
</evidence>
<dbReference type="PANTHER" id="PTHR33508">
    <property type="entry name" value="UPF0056 MEMBRANE PROTEIN YHCE"/>
    <property type="match status" value="1"/>
</dbReference>
<evidence type="ECO:0000256" key="3">
    <source>
        <dbReference type="ARBA" id="ARBA00022475"/>
    </source>
</evidence>
<dbReference type="GO" id="GO:0005886">
    <property type="term" value="C:plasma membrane"/>
    <property type="evidence" value="ECO:0007669"/>
    <property type="project" value="UniProtKB-SubCell"/>
</dbReference>
<feature type="transmembrane region" description="Helical" evidence="7">
    <location>
        <begin position="65"/>
        <end position="86"/>
    </location>
</feature>
<reference evidence="8 9" key="1">
    <citation type="submission" date="2016-10" db="EMBL/GenBank/DDBJ databases">
        <authorList>
            <person name="de Groot N.N."/>
        </authorList>
    </citation>
    <scope>NUCLEOTIDE SEQUENCE [LARGE SCALE GENOMIC DNA]</scope>
    <source>
        <strain evidence="8 9">CGMCC 1.11030</strain>
    </source>
</reference>
<feature type="transmembrane region" description="Helical" evidence="7">
    <location>
        <begin position="40"/>
        <end position="59"/>
    </location>
</feature>
<evidence type="ECO:0000256" key="2">
    <source>
        <dbReference type="ARBA" id="ARBA00009784"/>
    </source>
</evidence>
<keyword evidence="3" id="KW-1003">Cell membrane</keyword>
<comment type="similarity">
    <text evidence="2 7">Belongs to the UPF0056 (MarC) family.</text>
</comment>
<dbReference type="PANTHER" id="PTHR33508:SF1">
    <property type="entry name" value="UPF0056 MEMBRANE PROTEIN YHCE"/>
    <property type="match status" value="1"/>
</dbReference>
<gene>
    <name evidence="8" type="ORF">SAMN05216258_10159</name>
</gene>
<feature type="transmembrane region" description="Helical" evidence="7">
    <location>
        <begin position="115"/>
        <end position="137"/>
    </location>
</feature>
<sequence length="213" mass="21986">MHETLLVAFATMFATVGPLDVGIVFATLTAGQTPRERLGTALRGLAIACTILMTFAIFGDSALDLFGISLPALRIAGGILLLLIAIDMVFARPSGATSTTEDEAREARSRPDISVFPLATPLLAGPGAMGAVVLLMADTDGDWEKGAGVAIAVFAVLGVAFAAMMLASQLQRLMGRTGVHVIARVFGVLLAGLAVQFMLDGLANSGLFALGRL</sequence>
<dbReference type="Proteomes" id="UP000199377">
    <property type="component" value="Unassembled WGS sequence"/>
</dbReference>
<dbReference type="EMBL" id="FOQH01000001">
    <property type="protein sequence ID" value="SFH61131.1"/>
    <property type="molecule type" value="Genomic_DNA"/>
</dbReference>
<evidence type="ECO:0000313" key="9">
    <source>
        <dbReference type="Proteomes" id="UP000199377"/>
    </source>
</evidence>
<keyword evidence="4 7" id="KW-0812">Transmembrane</keyword>
<dbReference type="NCBIfam" id="TIGR00427">
    <property type="entry name" value="NAAT family transporter"/>
    <property type="match status" value="1"/>
</dbReference>
<dbReference type="Pfam" id="PF01914">
    <property type="entry name" value="MarC"/>
    <property type="match status" value="1"/>
</dbReference>
<evidence type="ECO:0000313" key="8">
    <source>
        <dbReference type="EMBL" id="SFH61131.1"/>
    </source>
</evidence>
<keyword evidence="9" id="KW-1185">Reference proteome</keyword>
<dbReference type="OrthoDB" id="21094at2"/>
<evidence type="ECO:0000256" key="6">
    <source>
        <dbReference type="ARBA" id="ARBA00023136"/>
    </source>
</evidence>
<evidence type="ECO:0000256" key="4">
    <source>
        <dbReference type="ARBA" id="ARBA00022692"/>
    </source>
</evidence>
<organism evidence="8 9">
    <name type="scientific">Albimonas pacifica</name>
    <dbReference type="NCBI Taxonomy" id="1114924"/>
    <lineage>
        <taxon>Bacteria</taxon>
        <taxon>Pseudomonadati</taxon>
        <taxon>Pseudomonadota</taxon>
        <taxon>Alphaproteobacteria</taxon>
        <taxon>Rhodobacterales</taxon>
        <taxon>Paracoccaceae</taxon>
        <taxon>Albimonas</taxon>
    </lineage>
</organism>
<dbReference type="RefSeq" id="WP_092856581.1">
    <property type="nucleotide sequence ID" value="NZ_FOQH01000001.1"/>
</dbReference>
<feature type="transmembrane region" description="Helical" evidence="7">
    <location>
        <begin position="6"/>
        <end position="28"/>
    </location>
</feature>
<name>A0A1I3BHC2_9RHOB</name>